<evidence type="ECO:0000313" key="9">
    <source>
        <dbReference type="EMBL" id="ROP36137.1"/>
    </source>
</evidence>
<name>A0A3N1H0U9_9PSEU</name>
<feature type="transmembrane region" description="Helical" evidence="7">
    <location>
        <begin position="635"/>
        <end position="661"/>
    </location>
</feature>
<dbReference type="Proteomes" id="UP000268727">
    <property type="component" value="Unassembled WGS sequence"/>
</dbReference>
<evidence type="ECO:0000256" key="3">
    <source>
        <dbReference type="ARBA" id="ARBA00022692"/>
    </source>
</evidence>
<evidence type="ECO:0000256" key="6">
    <source>
        <dbReference type="SAM" id="MobiDB-lite"/>
    </source>
</evidence>
<evidence type="ECO:0000256" key="2">
    <source>
        <dbReference type="ARBA" id="ARBA00022475"/>
    </source>
</evidence>
<protein>
    <submittedName>
        <fullName evidence="9">RND superfamily putative drug exporter</fullName>
    </submittedName>
</protein>
<feature type="transmembrane region" description="Helical" evidence="7">
    <location>
        <begin position="234"/>
        <end position="252"/>
    </location>
</feature>
<evidence type="ECO:0000256" key="4">
    <source>
        <dbReference type="ARBA" id="ARBA00022989"/>
    </source>
</evidence>
<accession>A0A3N1H0U9</accession>
<dbReference type="InterPro" id="IPR004869">
    <property type="entry name" value="MMPL_dom"/>
</dbReference>
<evidence type="ECO:0000256" key="5">
    <source>
        <dbReference type="ARBA" id="ARBA00023136"/>
    </source>
</evidence>
<feature type="region of interest" description="Disordered" evidence="6">
    <location>
        <begin position="710"/>
        <end position="729"/>
    </location>
</feature>
<feature type="transmembrane region" description="Helical" evidence="7">
    <location>
        <begin position="526"/>
        <end position="545"/>
    </location>
</feature>
<feature type="transmembrane region" description="Helical" evidence="7">
    <location>
        <begin position="667"/>
        <end position="686"/>
    </location>
</feature>
<dbReference type="SUPFAM" id="SSF82866">
    <property type="entry name" value="Multidrug efflux transporter AcrB transmembrane domain"/>
    <property type="match status" value="2"/>
</dbReference>
<dbReference type="AlphaFoldDB" id="A0A3N1H0U9"/>
<evidence type="ECO:0000259" key="8">
    <source>
        <dbReference type="Pfam" id="PF03176"/>
    </source>
</evidence>
<keyword evidence="4 7" id="KW-1133">Transmembrane helix</keyword>
<feature type="transmembrane region" description="Helical" evidence="7">
    <location>
        <begin position="596"/>
        <end position="614"/>
    </location>
</feature>
<feature type="domain" description="Membrane transport protein MMPL" evidence="8">
    <location>
        <begin position="84"/>
        <end position="370"/>
    </location>
</feature>
<gene>
    <name evidence="9" type="ORF">EDD40_1399</name>
</gene>
<feature type="transmembrane region" description="Helical" evidence="7">
    <location>
        <begin position="372"/>
        <end position="390"/>
    </location>
</feature>
<feature type="domain" description="Membrane transport protein MMPL" evidence="8">
    <location>
        <begin position="406"/>
        <end position="706"/>
    </location>
</feature>
<dbReference type="InterPro" id="IPR050545">
    <property type="entry name" value="Mycobact_MmpL"/>
</dbReference>
<proteinExistence type="predicted"/>
<dbReference type="Gene3D" id="1.20.1640.10">
    <property type="entry name" value="Multidrug efflux transporter AcrB transmembrane domain"/>
    <property type="match status" value="2"/>
</dbReference>
<comment type="caution">
    <text evidence="9">The sequence shown here is derived from an EMBL/GenBank/DDBJ whole genome shotgun (WGS) entry which is preliminary data.</text>
</comment>
<feature type="transmembrane region" description="Helical" evidence="7">
    <location>
        <begin position="22"/>
        <end position="41"/>
    </location>
</feature>
<feature type="transmembrane region" description="Helical" evidence="7">
    <location>
        <begin position="189"/>
        <end position="222"/>
    </location>
</feature>
<keyword evidence="10" id="KW-1185">Reference proteome</keyword>
<evidence type="ECO:0000313" key="10">
    <source>
        <dbReference type="Proteomes" id="UP000268727"/>
    </source>
</evidence>
<keyword evidence="3 7" id="KW-0812">Transmembrane</keyword>
<organism evidence="9 10">
    <name type="scientific">Saccharothrix texasensis</name>
    <dbReference type="NCBI Taxonomy" id="103734"/>
    <lineage>
        <taxon>Bacteria</taxon>
        <taxon>Bacillati</taxon>
        <taxon>Actinomycetota</taxon>
        <taxon>Actinomycetes</taxon>
        <taxon>Pseudonocardiales</taxon>
        <taxon>Pseudonocardiaceae</taxon>
        <taxon>Saccharothrix</taxon>
    </lineage>
</organism>
<dbReference type="PANTHER" id="PTHR33406:SF13">
    <property type="entry name" value="MEMBRANE PROTEIN YDFJ"/>
    <property type="match status" value="1"/>
</dbReference>
<keyword evidence="2" id="KW-1003">Cell membrane</keyword>
<evidence type="ECO:0000256" key="1">
    <source>
        <dbReference type="ARBA" id="ARBA00004651"/>
    </source>
</evidence>
<keyword evidence="5 7" id="KW-0472">Membrane</keyword>
<dbReference type="GO" id="GO:0005886">
    <property type="term" value="C:plasma membrane"/>
    <property type="evidence" value="ECO:0007669"/>
    <property type="project" value="UniProtKB-SubCell"/>
</dbReference>
<feature type="transmembrane region" description="Helical" evidence="7">
    <location>
        <begin position="552"/>
        <end position="576"/>
    </location>
</feature>
<feature type="transmembrane region" description="Helical" evidence="7">
    <location>
        <begin position="313"/>
        <end position="332"/>
    </location>
</feature>
<comment type="subcellular location">
    <subcellularLocation>
        <location evidence="1">Cell membrane</location>
        <topology evidence="1">Multi-pass membrane protein</topology>
    </subcellularLocation>
</comment>
<dbReference type="EMBL" id="RJKM01000001">
    <property type="protein sequence ID" value="ROP36137.1"/>
    <property type="molecule type" value="Genomic_DNA"/>
</dbReference>
<dbReference type="Pfam" id="PF03176">
    <property type="entry name" value="MMPL"/>
    <property type="match status" value="2"/>
</dbReference>
<feature type="transmembrane region" description="Helical" evidence="7">
    <location>
        <begin position="282"/>
        <end position="301"/>
    </location>
</feature>
<sequence length="729" mass="76633">MGSSPVTVSIAKWSATHPWRAIIGWLAFVAVCVAAGAIVGVRDASSEDYRVGEAGRAETVAADSGLLDPIVERVLVTSPSGPLDQAAADAAAREVADRMRALAEVSSVGAPTRSPNGDAVLVEVTMKATDRTAMEQVAALLDQTAAVRDAHPELVVEQTGGVSIDVGIDEQLAQDLAFAEKLTLPVTLLILLVVFGALVAAGVPVLLGLSSVVTAMALSAVASHVFPDAGATKNVILLLGMAVGVDYSLFYLKREREERARGGGRVDHVTAVELAAATSGRAIVVSGLAVMVSMAGLYLVGDVVFSSLATGSIIVVAVAVVSSLTVLPALLAKFGRWVDRPRVPLLWRLTRRGDGRVWRRALEPSMARPGRTLLVTTGALLLLALPALGMELGLPGNDTLPEEVAEIRTHDRMVASFPGEGARHVVVVRADPARAAEVASAVDGLVARTQGDPLFAPGAARRVSADGRVTVLELPIPFSPESPRAAESLAELRGELVPAAVGGFEHAVSGDVARNVDTVAHQADKLLRVVLFVLLLTFVMIVVAFRSVVMALLTIALNLLATAATFGVLVLVFQLGWAEDLLDFTSGGFIVSRVPLFLFVILFGLSMDYHVFVLSRVREVARTGVPSWQAVREGIAGSAGVVTSAAVVMVSVFVSFVFTGLLEMKQLGLGLAVAVVLDAFVIRLLVLPSAMRLLGRAGWWPSKLSRRPVHPTVESQSQSQSPEEAHLPR</sequence>
<dbReference type="PANTHER" id="PTHR33406">
    <property type="entry name" value="MEMBRANE PROTEIN MJ1562-RELATED"/>
    <property type="match status" value="1"/>
</dbReference>
<reference evidence="9 10" key="1">
    <citation type="submission" date="2018-11" db="EMBL/GenBank/DDBJ databases">
        <title>Sequencing the genomes of 1000 actinobacteria strains.</title>
        <authorList>
            <person name="Klenk H.-P."/>
        </authorList>
    </citation>
    <scope>NUCLEOTIDE SEQUENCE [LARGE SCALE GENOMIC DNA]</scope>
    <source>
        <strain evidence="9 10">DSM 44231</strain>
    </source>
</reference>
<evidence type="ECO:0000256" key="7">
    <source>
        <dbReference type="SAM" id="Phobius"/>
    </source>
</evidence>